<sequence>MKIRRDLGRIVDKGPVELPENEDLWTKDQIKKSTLNWSAMNMMQCAIHPKEYSRVSSCKSAKEMWDKLRLIYEGTSEVRETKASILVSEYEMFRMKSDETISKRFARFMLIVNGLRGLGKDYSNSDLVRKLLRSLPSAWHTKTTVIDDSKCCPASKPRGGVNEILKF</sequence>
<accession>A0A843WTZ6</accession>
<dbReference type="OrthoDB" id="695500at2759"/>
<evidence type="ECO:0000313" key="1">
    <source>
        <dbReference type="EMBL" id="MQM07925.1"/>
    </source>
</evidence>
<comment type="caution">
    <text evidence="1">The sequence shown here is derived from an EMBL/GenBank/DDBJ whole genome shotgun (WGS) entry which is preliminary data.</text>
</comment>
<name>A0A843WTZ6_COLES</name>
<dbReference type="PANTHER" id="PTHR34676:SF8">
    <property type="entry name" value="TRANSMEMBRANE PROTEIN"/>
    <property type="match status" value="1"/>
</dbReference>
<dbReference type="Pfam" id="PF14223">
    <property type="entry name" value="Retrotran_gag_2"/>
    <property type="match status" value="1"/>
</dbReference>
<dbReference type="PANTHER" id="PTHR34676">
    <property type="entry name" value="DUF4219 DOMAIN-CONTAINING PROTEIN-RELATED"/>
    <property type="match status" value="1"/>
</dbReference>
<dbReference type="AlphaFoldDB" id="A0A843WTZ6"/>
<dbReference type="EMBL" id="NMUH01003989">
    <property type="protein sequence ID" value="MQM07925.1"/>
    <property type="molecule type" value="Genomic_DNA"/>
</dbReference>
<gene>
    <name evidence="1" type="ORF">Taro_040772</name>
</gene>
<evidence type="ECO:0008006" key="3">
    <source>
        <dbReference type="Google" id="ProtNLM"/>
    </source>
</evidence>
<proteinExistence type="predicted"/>
<dbReference type="Proteomes" id="UP000652761">
    <property type="component" value="Unassembled WGS sequence"/>
</dbReference>
<protein>
    <recommendedName>
        <fullName evidence="3">UBN2 domain-containing protein</fullName>
    </recommendedName>
</protein>
<keyword evidence="2" id="KW-1185">Reference proteome</keyword>
<organism evidence="1 2">
    <name type="scientific">Colocasia esculenta</name>
    <name type="common">Wild taro</name>
    <name type="synonym">Arum esculentum</name>
    <dbReference type="NCBI Taxonomy" id="4460"/>
    <lineage>
        <taxon>Eukaryota</taxon>
        <taxon>Viridiplantae</taxon>
        <taxon>Streptophyta</taxon>
        <taxon>Embryophyta</taxon>
        <taxon>Tracheophyta</taxon>
        <taxon>Spermatophyta</taxon>
        <taxon>Magnoliopsida</taxon>
        <taxon>Liliopsida</taxon>
        <taxon>Araceae</taxon>
        <taxon>Aroideae</taxon>
        <taxon>Colocasieae</taxon>
        <taxon>Colocasia</taxon>
    </lineage>
</organism>
<reference evidence="1" key="1">
    <citation type="submission" date="2017-07" db="EMBL/GenBank/DDBJ databases">
        <title>Taro Niue Genome Assembly and Annotation.</title>
        <authorList>
            <person name="Atibalentja N."/>
            <person name="Keating K."/>
            <person name="Fields C.J."/>
        </authorList>
    </citation>
    <scope>NUCLEOTIDE SEQUENCE</scope>
    <source>
        <strain evidence="1">Niue_2</strain>
        <tissue evidence="1">Leaf</tissue>
    </source>
</reference>
<evidence type="ECO:0000313" key="2">
    <source>
        <dbReference type="Proteomes" id="UP000652761"/>
    </source>
</evidence>